<dbReference type="InterPro" id="IPR001650">
    <property type="entry name" value="Helicase_C-like"/>
</dbReference>
<feature type="domain" description="Helicase C-terminal" evidence="13">
    <location>
        <begin position="655"/>
        <end position="820"/>
    </location>
</feature>
<dbReference type="InterPro" id="IPR004807">
    <property type="entry name" value="UvrB"/>
</dbReference>
<organism evidence="14 15">
    <name type="scientific">Cyanidioschyzon merolae (strain NIES-3377 / 10D)</name>
    <name type="common">Unicellular red alga</name>
    <dbReference type="NCBI Taxonomy" id="280699"/>
    <lineage>
        <taxon>Eukaryota</taxon>
        <taxon>Rhodophyta</taxon>
        <taxon>Bangiophyceae</taxon>
        <taxon>Cyanidiales</taxon>
        <taxon>Cyanidiaceae</taxon>
        <taxon>Cyanidioschyzon</taxon>
    </lineage>
</organism>
<comment type="similarity">
    <text evidence="2">Belongs to the UvrB family.</text>
</comment>
<evidence type="ECO:0000256" key="2">
    <source>
        <dbReference type="ARBA" id="ARBA00008533"/>
    </source>
</evidence>
<dbReference type="InterPro" id="IPR001943">
    <property type="entry name" value="UVR_dom"/>
</dbReference>
<dbReference type="SUPFAM" id="SSF46600">
    <property type="entry name" value="C-terminal UvrC-binding domain of UvrB"/>
    <property type="match status" value="1"/>
</dbReference>
<dbReference type="Proteomes" id="UP000007014">
    <property type="component" value="Chromosome 7"/>
</dbReference>
<dbReference type="GO" id="GO:0006289">
    <property type="term" value="P:nucleotide-excision repair"/>
    <property type="evidence" value="ECO:0007669"/>
    <property type="project" value="InterPro"/>
</dbReference>
<evidence type="ECO:0000256" key="10">
    <source>
        <dbReference type="ARBA" id="ARBA00026033"/>
    </source>
</evidence>
<evidence type="ECO:0000256" key="7">
    <source>
        <dbReference type="ARBA" id="ARBA00022840"/>
    </source>
</evidence>
<evidence type="ECO:0000256" key="9">
    <source>
        <dbReference type="ARBA" id="ARBA00023204"/>
    </source>
</evidence>
<dbReference type="Gramene" id="CMG133CT">
    <property type="protein sequence ID" value="CMG133CT"/>
    <property type="gene ID" value="CMG133C"/>
</dbReference>
<dbReference type="OMA" id="RYMHSEI"/>
<comment type="subunit">
    <text evidence="10">Forms a heterotetramer with UvrA during the search for lesions. Interacts with UvrC in an incision complex.</text>
</comment>
<dbReference type="STRING" id="280699.M1V7B4"/>
<dbReference type="NCBIfam" id="TIGR00631">
    <property type="entry name" value="uvrb"/>
    <property type="match status" value="1"/>
</dbReference>
<evidence type="ECO:0000313" key="15">
    <source>
        <dbReference type="Proteomes" id="UP000007014"/>
    </source>
</evidence>
<dbReference type="GO" id="GO:0003677">
    <property type="term" value="F:DNA binding"/>
    <property type="evidence" value="ECO:0007669"/>
    <property type="project" value="InterPro"/>
</dbReference>
<dbReference type="Pfam" id="PF17757">
    <property type="entry name" value="UvrB_inter"/>
    <property type="match status" value="1"/>
</dbReference>
<dbReference type="InterPro" id="IPR024759">
    <property type="entry name" value="UvrB_YAD/RRR_dom"/>
</dbReference>
<dbReference type="Pfam" id="PF12344">
    <property type="entry name" value="UvrB"/>
    <property type="match status" value="1"/>
</dbReference>
<reference evidence="14 15" key="1">
    <citation type="journal article" date="2004" name="Nature">
        <title>Genome sequence of the ultrasmall unicellular red alga Cyanidioschyzon merolae 10D.</title>
        <authorList>
            <person name="Matsuzaki M."/>
            <person name="Misumi O."/>
            <person name="Shin-i T."/>
            <person name="Maruyama S."/>
            <person name="Takahara M."/>
            <person name="Miyagishima S."/>
            <person name="Mori T."/>
            <person name="Nishida K."/>
            <person name="Yagisawa F."/>
            <person name="Nishida K."/>
            <person name="Yoshida Y."/>
            <person name="Nishimura Y."/>
            <person name="Nakao S."/>
            <person name="Kobayashi T."/>
            <person name="Momoyama Y."/>
            <person name="Higashiyama T."/>
            <person name="Minoda A."/>
            <person name="Sano M."/>
            <person name="Nomoto H."/>
            <person name="Oishi K."/>
            <person name="Hayashi H."/>
            <person name="Ohta F."/>
            <person name="Nishizaka S."/>
            <person name="Haga S."/>
            <person name="Miura S."/>
            <person name="Morishita T."/>
            <person name="Kabeya Y."/>
            <person name="Terasawa K."/>
            <person name="Suzuki Y."/>
            <person name="Ishii Y."/>
            <person name="Asakawa S."/>
            <person name="Takano H."/>
            <person name="Ohta N."/>
            <person name="Kuroiwa H."/>
            <person name="Tanaka K."/>
            <person name="Shimizu N."/>
            <person name="Sugano S."/>
            <person name="Sato N."/>
            <person name="Nozaki H."/>
            <person name="Ogasawara N."/>
            <person name="Kohara Y."/>
            <person name="Kuroiwa T."/>
        </authorList>
    </citation>
    <scope>NUCLEOTIDE SEQUENCE [LARGE SCALE GENOMIC DNA]</scope>
    <source>
        <strain evidence="14 15">10D</strain>
    </source>
</reference>
<feature type="domain" description="Helicase ATP-binding" evidence="12">
    <location>
        <begin position="248"/>
        <end position="394"/>
    </location>
</feature>
<evidence type="ECO:0000259" key="13">
    <source>
        <dbReference type="PROSITE" id="PS51194"/>
    </source>
</evidence>
<dbReference type="Pfam" id="PF00271">
    <property type="entry name" value="Helicase_C"/>
    <property type="match status" value="1"/>
</dbReference>
<dbReference type="GO" id="GO:0009380">
    <property type="term" value="C:excinuclease repair complex"/>
    <property type="evidence" value="ECO:0007669"/>
    <property type="project" value="InterPro"/>
</dbReference>
<evidence type="ECO:0000256" key="8">
    <source>
        <dbReference type="ARBA" id="ARBA00022881"/>
    </source>
</evidence>
<keyword evidence="6" id="KW-0228">DNA excision</keyword>
<evidence type="ECO:0000259" key="12">
    <source>
        <dbReference type="PROSITE" id="PS51192"/>
    </source>
</evidence>
<dbReference type="InterPro" id="IPR041471">
    <property type="entry name" value="UvrB_inter"/>
</dbReference>
<keyword evidence="7" id="KW-0067">ATP-binding</keyword>
<dbReference type="InterPro" id="IPR006935">
    <property type="entry name" value="Helicase/UvrB_N"/>
</dbReference>
<dbReference type="PROSITE" id="PS51192">
    <property type="entry name" value="HELICASE_ATP_BIND_1"/>
    <property type="match status" value="1"/>
</dbReference>
<keyword evidence="9" id="KW-0234">DNA repair</keyword>
<proteinExistence type="inferred from homology"/>
<protein>
    <recommendedName>
        <fullName evidence="11">UvrABC system protein B</fullName>
    </recommendedName>
</protein>
<dbReference type="GO" id="GO:0005524">
    <property type="term" value="F:ATP binding"/>
    <property type="evidence" value="ECO:0007669"/>
    <property type="project" value="UniProtKB-KW"/>
</dbReference>
<dbReference type="GeneID" id="16993213"/>
<dbReference type="InterPro" id="IPR036876">
    <property type="entry name" value="UVR_dom_sf"/>
</dbReference>
<dbReference type="GO" id="GO:0005737">
    <property type="term" value="C:cytoplasm"/>
    <property type="evidence" value="ECO:0007669"/>
    <property type="project" value="UniProtKB-SubCell"/>
</dbReference>
<gene>
    <name evidence="14" type="ORF">CYME_CMG133C</name>
</gene>
<dbReference type="CDD" id="cd17916">
    <property type="entry name" value="DEXHc_UvrB"/>
    <property type="match status" value="1"/>
</dbReference>
<dbReference type="NCBIfam" id="NF003673">
    <property type="entry name" value="PRK05298.1"/>
    <property type="match status" value="1"/>
</dbReference>
<sequence length="905" mass="102183">MFLIGNLGLCRSGLARNAGCLCRLRIGGGVFHGPVVMRLLANGAGRWPSLTLVCNATNDASRAVLAATAHGRPLDPRVATEQRPPFERLVRFVQEVCNGSAEHAITKNARFSRSMKLYLDDSMAVIVIERKLPLKRPDAERLVARHAVMWRLCTQLALLLRRGRLDADAQQHLEQHGWHIFRYSDDADQIVPLTKILPIPADVSISPRRSAEQETLAEHFARLPDQRFQLVAPYTPAADQPAAIQCLVDRLPSKRFQVLKGATGTGKTFVIANVIAQYGRPTLVLAPNKTLAAQLYRELRGFFPSNAVEFFVSYYDFYLPEAYNSATDTYIEKSASINKDIDRYRHAATRALFERPDVIIVSSVSCIYGLGMPSTYLRAATSLKLGDVCSLDEIVLQLEAMLYERRADPRDPGTFRIRDTAVEVSLPSWDERELLLRIDVQDHQIVELRYVDRETGADVEYSSHVTLYPARHFVTPKEERERALQAIAAELQSRCKRLRERGQHHAAERLERRTTQDLELLREHGYCSGIENYAMHLSGRAPDVPPECLLDYFPPEWLLIIDESHVMVPQIRGMYHGDRARKENLVRYGFRLPSALENRPLRESEFWTKVHRCVFVSATPGPFELCLADGALAELLIRPTHVLDPRIQVHPTRGQIEHLAASLRQRVQRGEKALITTLTKRMAEELCRYLREQRFRVSYLHSELNALERVEVLSALGTESCDVIVGVNLLREGLDLPQVSLVAILDADKEGFLRSETALIQTMGRAARHVAGTVTLYADTLTDSMQRAISETERRRAIQAAYNAKYGMEPRSILAKHEPYLKREKTSSKMGLGGRLPAGLGALDDEQLRTHMHEAAAQLDFELAAVIRDLLEKRELSRLEARLQAQHLTEDSTANASRHRRGESV</sequence>
<dbReference type="RefSeq" id="XP_005535930.1">
    <property type="nucleotide sequence ID" value="XM_005535873.1"/>
</dbReference>
<keyword evidence="8" id="KW-0267">Excision nuclease</keyword>
<dbReference type="OrthoDB" id="16911at2759"/>
<evidence type="ECO:0000256" key="1">
    <source>
        <dbReference type="ARBA" id="ARBA00004496"/>
    </source>
</evidence>
<dbReference type="InterPro" id="IPR027417">
    <property type="entry name" value="P-loop_NTPase"/>
</dbReference>
<keyword evidence="3" id="KW-0963">Cytoplasm</keyword>
<dbReference type="Pfam" id="PF04851">
    <property type="entry name" value="ResIII"/>
    <property type="match status" value="1"/>
</dbReference>
<dbReference type="Pfam" id="PF02151">
    <property type="entry name" value="UVR"/>
    <property type="match status" value="1"/>
</dbReference>
<comment type="subcellular location">
    <subcellularLocation>
        <location evidence="1">Cytoplasm</location>
    </subcellularLocation>
</comment>
<dbReference type="KEGG" id="cme:CYME_CMG133C"/>
<dbReference type="Gene3D" id="3.40.50.300">
    <property type="entry name" value="P-loop containing nucleotide triphosphate hydrolases"/>
    <property type="match status" value="3"/>
</dbReference>
<keyword evidence="4" id="KW-0547">Nucleotide-binding</keyword>
<dbReference type="PROSITE" id="PS51194">
    <property type="entry name" value="HELICASE_CTER"/>
    <property type="match status" value="1"/>
</dbReference>
<dbReference type="EMBL" id="AP006489">
    <property type="protein sequence ID" value="BAM79644.1"/>
    <property type="molecule type" value="Genomic_DNA"/>
</dbReference>
<dbReference type="SMART" id="SM00487">
    <property type="entry name" value="DEXDc"/>
    <property type="match status" value="1"/>
</dbReference>
<evidence type="ECO:0000256" key="11">
    <source>
        <dbReference type="ARBA" id="ARBA00029504"/>
    </source>
</evidence>
<evidence type="ECO:0000256" key="3">
    <source>
        <dbReference type="ARBA" id="ARBA00022490"/>
    </source>
</evidence>
<evidence type="ECO:0000256" key="6">
    <source>
        <dbReference type="ARBA" id="ARBA00022769"/>
    </source>
</evidence>
<dbReference type="InterPro" id="IPR014001">
    <property type="entry name" value="Helicase_ATP-bd"/>
</dbReference>
<dbReference type="HOGENOM" id="CLU_009621_2_1_1"/>
<reference evidence="14 15" key="2">
    <citation type="journal article" date="2007" name="BMC Biol.">
        <title>A 100%-complete sequence reveals unusually simple genomic features in the hot-spring red alga Cyanidioschyzon merolae.</title>
        <authorList>
            <person name="Nozaki H."/>
            <person name="Takano H."/>
            <person name="Misumi O."/>
            <person name="Terasawa K."/>
            <person name="Matsuzaki M."/>
            <person name="Maruyama S."/>
            <person name="Nishida K."/>
            <person name="Yagisawa F."/>
            <person name="Yoshida Y."/>
            <person name="Fujiwara T."/>
            <person name="Takio S."/>
            <person name="Tamura K."/>
            <person name="Chung S.J."/>
            <person name="Nakamura S."/>
            <person name="Kuroiwa H."/>
            <person name="Tanaka K."/>
            <person name="Sato N."/>
            <person name="Kuroiwa T."/>
        </authorList>
    </citation>
    <scope>NUCLEOTIDE SEQUENCE [LARGE SCALE GENOMIC DNA]</scope>
    <source>
        <strain evidence="14 15">10D</strain>
    </source>
</reference>
<dbReference type="AlphaFoldDB" id="M1V7B4"/>
<dbReference type="GO" id="GO:0004518">
    <property type="term" value="F:nuclease activity"/>
    <property type="evidence" value="ECO:0007669"/>
    <property type="project" value="UniProtKB-KW"/>
</dbReference>
<evidence type="ECO:0000313" key="14">
    <source>
        <dbReference type="EMBL" id="BAM79644.1"/>
    </source>
</evidence>
<dbReference type="SMART" id="SM00490">
    <property type="entry name" value="HELICc"/>
    <property type="match status" value="1"/>
</dbReference>
<dbReference type="PANTHER" id="PTHR24029">
    <property type="entry name" value="UVRABC SYSTEM PROTEIN B"/>
    <property type="match status" value="1"/>
</dbReference>
<dbReference type="PANTHER" id="PTHR24029:SF0">
    <property type="entry name" value="UVRABC SYSTEM PROTEIN B"/>
    <property type="match status" value="1"/>
</dbReference>
<evidence type="ECO:0000256" key="5">
    <source>
        <dbReference type="ARBA" id="ARBA00022763"/>
    </source>
</evidence>
<keyword evidence="5" id="KW-0227">DNA damage</keyword>
<keyword evidence="15" id="KW-1185">Reference proteome</keyword>
<dbReference type="SUPFAM" id="SSF52540">
    <property type="entry name" value="P-loop containing nucleoside triphosphate hydrolases"/>
    <property type="match status" value="2"/>
</dbReference>
<evidence type="ECO:0000256" key="4">
    <source>
        <dbReference type="ARBA" id="ARBA00022741"/>
    </source>
</evidence>
<name>M1V7B4_CYAM1</name>
<dbReference type="eggNOG" id="ENOG502QQZA">
    <property type="taxonomic scope" value="Eukaryota"/>
</dbReference>
<dbReference type="Gene3D" id="4.10.860.10">
    <property type="entry name" value="UVR domain"/>
    <property type="match status" value="1"/>
</dbReference>
<dbReference type="GO" id="GO:0016887">
    <property type="term" value="F:ATP hydrolysis activity"/>
    <property type="evidence" value="ECO:0007669"/>
    <property type="project" value="InterPro"/>
</dbReference>
<accession>M1V7B4</accession>